<dbReference type="Gene3D" id="2.40.50.140">
    <property type="entry name" value="Nucleic acid-binding proteins"/>
    <property type="match status" value="1"/>
</dbReference>
<dbReference type="RefSeq" id="WP_345156539.1">
    <property type="nucleotide sequence ID" value="NZ_BAABHC010000002.1"/>
</dbReference>
<dbReference type="InterPro" id="IPR002059">
    <property type="entry name" value="CSP_DNA-bd"/>
</dbReference>
<organism evidence="3 4">
    <name type="scientific">Pontibacter saemangeumensis</name>
    <dbReference type="NCBI Taxonomy" id="1084525"/>
    <lineage>
        <taxon>Bacteria</taxon>
        <taxon>Pseudomonadati</taxon>
        <taxon>Bacteroidota</taxon>
        <taxon>Cytophagia</taxon>
        <taxon>Cytophagales</taxon>
        <taxon>Hymenobacteraceae</taxon>
        <taxon>Pontibacter</taxon>
    </lineage>
</organism>
<dbReference type="PRINTS" id="PR00050">
    <property type="entry name" value="COLDSHOCK"/>
</dbReference>
<protein>
    <submittedName>
        <fullName evidence="3">Cold shock domain-containing protein</fullName>
    </submittedName>
</protein>
<dbReference type="Pfam" id="PF00313">
    <property type="entry name" value="CSD"/>
    <property type="match status" value="1"/>
</dbReference>
<gene>
    <name evidence="3" type="ORF">GCM10023188_04670</name>
</gene>
<accession>A0ABP8L9A2</accession>
<name>A0ABP8L9A2_9BACT</name>
<dbReference type="SMART" id="SM00357">
    <property type="entry name" value="CSP"/>
    <property type="match status" value="1"/>
</dbReference>
<feature type="region of interest" description="Disordered" evidence="1">
    <location>
        <begin position="1"/>
        <end position="42"/>
    </location>
</feature>
<dbReference type="InterPro" id="IPR050181">
    <property type="entry name" value="Cold_shock_domain"/>
</dbReference>
<dbReference type="EMBL" id="BAABHC010000002">
    <property type="protein sequence ID" value="GAA4424621.1"/>
    <property type="molecule type" value="Genomic_DNA"/>
</dbReference>
<dbReference type="CDD" id="cd04458">
    <property type="entry name" value="CSP_CDS"/>
    <property type="match status" value="1"/>
</dbReference>
<comment type="caution">
    <text evidence="3">The sequence shown here is derived from an EMBL/GenBank/DDBJ whole genome shotgun (WGS) entry which is preliminary data.</text>
</comment>
<feature type="domain" description="CSD" evidence="2">
    <location>
        <begin position="89"/>
        <end position="150"/>
    </location>
</feature>
<feature type="compositionally biased region" description="Basic and acidic residues" evidence="1">
    <location>
        <begin position="9"/>
        <end position="42"/>
    </location>
</feature>
<proteinExistence type="predicted"/>
<evidence type="ECO:0000259" key="2">
    <source>
        <dbReference type="PROSITE" id="PS51857"/>
    </source>
</evidence>
<dbReference type="InterPro" id="IPR012340">
    <property type="entry name" value="NA-bd_OB-fold"/>
</dbReference>
<evidence type="ECO:0000313" key="3">
    <source>
        <dbReference type="EMBL" id="GAA4424621.1"/>
    </source>
</evidence>
<dbReference type="Proteomes" id="UP001500552">
    <property type="component" value="Unassembled WGS sequence"/>
</dbReference>
<sequence length="152" mass="17149">MGRSQATFGKKENEKKRLQKRKDKEQKKEERKANSDKGKTVDEMLAYVDDNGNITSTPPDPTKKKRVINQEDIQIGVPKQEAMEPTDPTRNGTVAFFNESKGYGFIKDHETQESVFVHLNGLVDKIKESDKVTFEVEAGQKGPNAVNVRLAK</sequence>
<reference evidence="4" key="1">
    <citation type="journal article" date="2019" name="Int. J. Syst. Evol. Microbiol.">
        <title>The Global Catalogue of Microorganisms (GCM) 10K type strain sequencing project: providing services to taxonomists for standard genome sequencing and annotation.</title>
        <authorList>
            <consortium name="The Broad Institute Genomics Platform"/>
            <consortium name="The Broad Institute Genome Sequencing Center for Infectious Disease"/>
            <person name="Wu L."/>
            <person name="Ma J."/>
        </authorList>
    </citation>
    <scope>NUCLEOTIDE SEQUENCE [LARGE SCALE GENOMIC DNA]</scope>
    <source>
        <strain evidence="4">JCM 17926</strain>
    </source>
</reference>
<dbReference type="PANTHER" id="PTHR11544">
    <property type="entry name" value="COLD SHOCK DOMAIN CONTAINING PROTEINS"/>
    <property type="match status" value="1"/>
</dbReference>
<keyword evidence="4" id="KW-1185">Reference proteome</keyword>
<evidence type="ECO:0000256" key="1">
    <source>
        <dbReference type="SAM" id="MobiDB-lite"/>
    </source>
</evidence>
<evidence type="ECO:0000313" key="4">
    <source>
        <dbReference type="Proteomes" id="UP001500552"/>
    </source>
</evidence>
<dbReference type="SUPFAM" id="SSF50249">
    <property type="entry name" value="Nucleic acid-binding proteins"/>
    <property type="match status" value="1"/>
</dbReference>
<dbReference type="InterPro" id="IPR011129">
    <property type="entry name" value="CSD"/>
</dbReference>
<dbReference type="PROSITE" id="PS51857">
    <property type="entry name" value="CSD_2"/>
    <property type="match status" value="1"/>
</dbReference>